<dbReference type="RefSeq" id="NP_001136729.1">
    <property type="nucleotide sequence ID" value="NM_001143257.1"/>
</dbReference>
<organism evidence="2">
    <name type="scientific">Zea mays</name>
    <name type="common">Maize</name>
    <dbReference type="NCBI Taxonomy" id="4577"/>
    <lineage>
        <taxon>Eukaryota</taxon>
        <taxon>Viridiplantae</taxon>
        <taxon>Streptophyta</taxon>
        <taxon>Embryophyta</taxon>
        <taxon>Tracheophyta</taxon>
        <taxon>Spermatophyta</taxon>
        <taxon>Magnoliopsida</taxon>
        <taxon>Liliopsida</taxon>
        <taxon>Poales</taxon>
        <taxon>Poaceae</taxon>
        <taxon>PACMAD clade</taxon>
        <taxon>Panicoideae</taxon>
        <taxon>Andropogonodae</taxon>
        <taxon>Andropogoneae</taxon>
        <taxon>Tripsacinae</taxon>
        <taxon>Zea</taxon>
    </lineage>
</organism>
<reference evidence="3 5" key="2">
    <citation type="submission" date="2015-12" db="EMBL/GenBank/DDBJ databases">
        <title>Update maize B73 reference genome by single molecule sequencing technologies.</title>
        <authorList>
            <consortium name="Maize Genome Sequencing Project"/>
            <person name="Ware D."/>
        </authorList>
    </citation>
    <scope>NUCLEOTIDE SEQUENCE [LARGE SCALE GENOMIC DNA]</scope>
    <source>
        <strain evidence="5">cv. B73</strain>
        <tissue evidence="3">Seedling</tissue>
    </source>
</reference>
<dbReference type="HOGENOM" id="CLU_049092_0_0_1"/>
<dbReference type="FunCoup" id="B4FK39">
    <property type="interactions" value="2070"/>
</dbReference>
<dbReference type="OMA" id="YLNNVCY"/>
<proteinExistence type="evidence at protein level"/>
<dbReference type="AlphaFoldDB" id="B4FK39"/>
<reference evidence="4" key="4">
    <citation type="submission" date="2021-05" db="UniProtKB">
        <authorList>
            <consortium name="EnsemblPlants"/>
        </authorList>
    </citation>
    <scope>IDENTIFICATION</scope>
    <source>
        <strain evidence="4">cv. B73</strain>
    </source>
</reference>
<feature type="region of interest" description="Disordered" evidence="1">
    <location>
        <begin position="188"/>
        <end position="207"/>
    </location>
</feature>
<accession>B4FK39</accession>
<sequence length="354" mass="40390">MASKKASDLLLLLNAATTGSIRTVVRQLFSRLVFSLQMECSLSMEIVSFWLWLEGNGHPDFLARVESLDNHRLRGIAFAGKMFIEGLRRRSSGGHLNSRGSVEEEEEEEEGYFQEEAMEGIVFYLNNFCYEALEDILEIAEAKERVVYHRARGNQVQQQQQQSSKGKAPMMMSTKDLLSKIKASFTTAARSSHEEGSTSSRSMPSPKKQVLRDIENPIDQCLSTTTYPLATLFDSLKLRDDDPEADPAIIKVPRRRQPSIVPRDERTLFVTFSNGYPFTADELYEFFMGNFGGVEVICVEDPIEPRPPLYAHITFFTQETILHILRGSARVKFVIRGKHLWARQFVPKRKKVRN</sequence>
<evidence type="ECO:0000313" key="3">
    <source>
        <dbReference type="EMBL" id="ONM52785.1"/>
    </source>
</evidence>
<dbReference type="PANTHER" id="PTHR33527:SF14">
    <property type="entry name" value="OS07G0274300 PROTEIN"/>
    <property type="match status" value="1"/>
</dbReference>
<dbReference type="Gramene" id="Zm00001eb304880_T001">
    <property type="protein sequence ID" value="Zm00001eb304880_P001"/>
    <property type="gene ID" value="Zm00001eb304880"/>
</dbReference>
<evidence type="ECO:0000256" key="1">
    <source>
        <dbReference type="SAM" id="MobiDB-lite"/>
    </source>
</evidence>
<evidence type="ECO:0000313" key="5">
    <source>
        <dbReference type="Proteomes" id="UP000007305"/>
    </source>
</evidence>
<protein>
    <recommendedName>
        <fullName evidence="7">RRM domain-containing protein</fullName>
    </recommendedName>
</protein>
<gene>
    <name evidence="4" type="primary">LOC100216868</name>
    <name evidence="3" type="ORF">ZEAMMB73_Zm00001d019357</name>
</gene>
<dbReference type="ExpressionAtlas" id="B4FK39">
    <property type="expression patterns" value="baseline and differential"/>
</dbReference>
<dbReference type="eggNOG" id="ENOG502SQA1">
    <property type="taxonomic scope" value="Eukaryota"/>
</dbReference>
<dbReference type="KEGG" id="zma:100216868"/>
<dbReference type="IntAct" id="B4FK39">
    <property type="interactions" value="2"/>
</dbReference>
<reference evidence="2" key="1">
    <citation type="journal article" date="2009" name="PLoS Genet.">
        <title>Sequencing, mapping, and analysis of 27,455 maize full-length cDNAs.</title>
        <authorList>
            <person name="Soderlund C."/>
            <person name="Descour A."/>
            <person name="Kudrna D."/>
            <person name="Bomhoff M."/>
            <person name="Boyd L."/>
            <person name="Currie J."/>
            <person name="Angelova A."/>
            <person name="Collura K."/>
            <person name="Wissotski M."/>
            <person name="Ashley E."/>
            <person name="Morrow D."/>
            <person name="Fernandes J."/>
            <person name="Walbot V."/>
            <person name="Yu Y."/>
        </authorList>
    </citation>
    <scope>NUCLEOTIDE SEQUENCE</scope>
    <source>
        <strain evidence="2">B73</strain>
    </source>
</reference>
<dbReference type="GeneID" id="100216868"/>
<dbReference type="SMR" id="B4FK39"/>
<dbReference type="PANTHER" id="PTHR33527">
    <property type="entry name" value="OS07G0274300 PROTEIN"/>
    <property type="match status" value="1"/>
</dbReference>
<dbReference type="EnsemblPlants" id="Zm00001eb304880_T001">
    <property type="protein sequence ID" value="Zm00001eb304880_P001"/>
    <property type="gene ID" value="Zm00001eb304880"/>
</dbReference>
<dbReference type="EMBL" id="BT037477">
    <property type="protein sequence ID" value="ACF82482.1"/>
    <property type="molecule type" value="mRNA"/>
</dbReference>
<dbReference type="PaxDb" id="4577-GRMZM2G045834_P01"/>
<dbReference type="OrthoDB" id="1882251at2759"/>
<name>B4FK39_MAIZE</name>
<reference evidence="4" key="3">
    <citation type="submission" date="2019-07" db="EMBL/GenBank/DDBJ databases">
        <authorList>
            <person name="Seetharam A."/>
            <person name="Woodhouse M."/>
            <person name="Cannon E."/>
        </authorList>
    </citation>
    <scope>NUCLEOTIDE SEQUENCE [LARGE SCALE GENOMIC DNA]</scope>
    <source>
        <strain evidence="4">cv. B73</strain>
    </source>
</reference>
<evidence type="ECO:0008006" key="7">
    <source>
        <dbReference type="Google" id="ProtNLM"/>
    </source>
</evidence>
<dbReference type="Proteomes" id="UP000007305">
    <property type="component" value="Chromosome 7"/>
</dbReference>
<keyword evidence="6" id="KW-1267">Proteomics identification</keyword>
<evidence type="ECO:0007829" key="6">
    <source>
        <dbReference type="PeptideAtlas" id="B4FK39"/>
    </source>
</evidence>
<evidence type="ECO:0000313" key="2">
    <source>
        <dbReference type="EMBL" id="ACF82482.1"/>
    </source>
</evidence>
<evidence type="ECO:0000313" key="4">
    <source>
        <dbReference type="EnsemblPlants" id="Zm00001eb304880_P001"/>
    </source>
</evidence>
<keyword evidence="5" id="KW-1185">Reference proteome</keyword>
<dbReference type="EMBL" id="CM007650">
    <property type="protein sequence ID" value="ONM52785.1"/>
    <property type="molecule type" value="Genomic_DNA"/>
</dbReference>